<dbReference type="SUPFAM" id="SSF53335">
    <property type="entry name" value="S-adenosyl-L-methionine-dependent methyltransferases"/>
    <property type="match status" value="1"/>
</dbReference>
<evidence type="ECO:0000313" key="7">
    <source>
        <dbReference type="EMBL" id="GBG27475.1"/>
    </source>
</evidence>
<dbReference type="PROSITE" id="PS51559">
    <property type="entry name" value="SAM_RMT2"/>
    <property type="match status" value="1"/>
</dbReference>
<dbReference type="GO" id="GO:0005737">
    <property type="term" value="C:cytoplasm"/>
    <property type="evidence" value="ECO:0007669"/>
    <property type="project" value="TreeGrafter"/>
</dbReference>
<feature type="repeat" description="ANK" evidence="4">
    <location>
        <begin position="78"/>
        <end position="110"/>
    </location>
</feature>
<dbReference type="PANTHER" id="PTHR32379">
    <property type="entry name" value="GUANIDINOACETATE N-METHYLTRANSFERASE"/>
    <property type="match status" value="1"/>
</dbReference>
<organism evidence="7 8">
    <name type="scientific">Hondaea fermentalgiana</name>
    <dbReference type="NCBI Taxonomy" id="2315210"/>
    <lineage>
        <taxon>Eukaryota</taxon>
        <taxon>Sar</taxon>
        <taxon>Stramenopiles</taxon>
        <taxon>Bigyra</taxon>
        <taxon>Labyrinthulomycetes</taxon>
        <taxon>Thraustochytrida</taxon>
        <taxon>Thraustochytriidae</taxon>
        <taxon>Hondaea</taxon>
    </lineage>
</organism>
<dbReference type="Pfam" id="PF12796">
    <property type="entry name" value="Ank_2"/>
    <property type="match status" value="1"/>
</dbReference>
<dbReference type="GO" id="GO:0005634">
    <property type="term" value="C:nucleus"/>
    <property type="evidence" value="ECO:0007669"/>
    <property type="project" value="TreeGrafter"/>
</dbReference>
<evidence type="ECO:0000256" key="2">
    <source>
        <dbReference type="ARBA" id="ARBA00022679"/>
    </source>
</evidence>
<name>A0A2R5GA67_9STRA</name>
<evidence type="ECO:0000313" key="8">
    <source>
        <dbReference type="Proteomes" id="UP000241890"/>
    </source>
</evidence>
<dbReference type="SUPFAM" id="SSF48403">
    <property type="entry name" value="Ankyrin repeat"/>
    <property type="match status" value="1"/>
</dbReference>
<dbReference type="InterPro" id="IPR036770">
    <property type="entry name" value="Ankyrin_rpt-contain_sf"/>
</dbReference>
<dbReference type="InterPro" id="IPR029063">
    <property type="entry name" value="SAM-dependent_MTases_sf"/>
</dbReference>
<dbReference type="PROSITE" id="PS50297">
    <property type="entry name" value="ANK_REP_REGION"/>
    <property type="match status" value="1"/>
</dbReference>
<keyword evidence="3" id="KW-0949">S-adenosyl-L-methionine</keyword>
<dbReference type="EMBL" id="BEYU01000031">
    <property type="protein sequence ID" value="GBG27475.1"/>
    <property type="molecule type" value="Genomic_DNA"/>
</dbReference>
<dbReference type="PROSITE" id="PS50088">
    <property type="entry name" value="ANK_REPEAT"/>
    <property type="match status" value="1"/>
</dbReference>
<reference evidence="7 8" key="1">
    <citation type="submission" date="2017-12" db="EMBL/GenBank/DDBJ databases">
        <title>Sequencing, de novo assembly and annotation of complete genome of a new Thraustochytrid species, strain FCC1311.</title>
        <authorList>
            <person name="Sedici K."/>
            <person name="Godart F."/>
            <person name="Aiese Cigliano R."/>
            <person name="Sanseverino W."/>
            <person name="Barakat M."/>
            <person name="Ortet P."/>
            <person name="Marechal E."/>
            <person name="Cagnac O."/>
            <person name="Amato A."/>
        </authorList>
    </citation>
    <scope>NUCLEOTIDE SEQUENCE [LARGE SCALE GENOMIC DNA]</scope>
</reference>
<keyword evidence="8" id="KW-1185">Reference proteome</keyword>
<dbReference type="Gene3D" id="1.25.40.20">
    <property type="entry name" value="Ankyrin repeat-containing domain"/>
    <property type="match status" value="1"/>
</dbReference>
<accession>A0A2R5GA67</accession>
<dbReference type="PANTHER" id="PTHR32379:SF1">
    <property type="entry name" value="GUANIDINOACETATE N-METHYLTRANSFERASE"/>
    <property type="match status" value="1"/>
</dbReference>
<dbReference type="InterPro" id="IPR026480">
    <property type="entry name" value="RMT2_dom"/>
</dbReference>
<proteinExistence type="predicted"/>
<evidence type="ECO:0000256" key="4">
    <source>
        <dbReference type="PROSITE-ProRule" id="PRU00023"/>
    </source>
</evidence>
<evidence type="ECO:0000256" key="5">
    <source>
        <dbReference type="SAM" id="MobiDB-lite"/>
    </source>
</evidence>
<keyword evidence="4" id="KW-0040">ANK repeat</keyword>
<gene>
    <name evidence="7" type="ORF">FCC1311_036972</name>
</gene>
<dbReference type="Gene3D" id="3.40.50.150">
    <property type="entry name" value="Vaccinia Virus protein VP39"/>
    <property type="match status" value="1"/>
</dbReference>
<dbReference type="AlphaFoldDB" id="A0A2R5GA67"/>
<comment type="caution">
    <text evidence="7">The sequence shown here is derived from an EMBL/GenBank/DDBJ whole genome shotgun (WGS) entry which is preliminary data.</text>
</comment>
<dbReference type="GO" id="GO:0008757">
    <property type="term" value="F:S-adenosylmethionine-dependent methyltransferase activity"/>
    <property type="evidence" value="ECO:0007669"/>
    <property type="project" value="TreeGrafter"/>
</dbReference>
<dbReference type="GO" id="GO:0032259">
    <property type="term" value="P:methylation"/>
    <property type="evidence" value="ECO:0007669"/>
    <property type="project" value="UniProtKB-KW"/>
</dbReference>
<sequence>MAAMTAGAELWQALCAAREAAEAPAKAASEEENSGAKSGAAPGPAPGPAPDAEGLLAKTQSCLDKDPENASSYQDEESGASVLMVASQLGLIEVVKTLLERGAPWNALDRKGRCAGEYALEAGHQAVVDLLVDHGVRAEMLLGAIEKRKLERGPMAANEDYLKSNVEYTSDEQKLMDPNGDAVMMEWERPLMQLHAQVICQRGALTAGESSEQTPTGDVLNVGFGMGIVDSYIQEHKPRRHVIIEAHPQVYKRMLDDGWDKKPGVEIVFGRWQDRVASIGQFDGIFFDTYGEYYADLKAFQDNLPRLLRPSGVYSFFNGLCPRNIFFHGVCCQVVQLQLDHMGIEASFQPCELEADANADDTWQGVKRRYWWNDTYYLPICVMRPTTAATDA</sequence>
<dbReference type="InterPro" id="IPR002110">
    <property type="entry name" value="Ankyrin_rpt"/>
</dbReference>
<dbReference type="InParanoid" id="A0A2R5GA67"/>
<dbReference type="InterPro" id="IPR051038">
    <property type="entry name" value="RMT2/GAMT_Mtase"/>
</dbReference>
<evidence type="ECO:0000256" key="1">
    <source>
        <dbReference type="ARBA" id="ARBA00022603"/>
    </source>
</evidence>
<dbReference type="Proteomes" id="UP000241890">
    <property type="component" value="Unassembled WGS sequence"/>
</dbReference>
<dbReference type="CDD" id="cd02440">
    <property type="entry name" value="AdoMet_MTases"/>
    <property type="match status" value="1"/>
</dbReference>
<evidence type="ECO:0000259" key="6">
    <source>
        <dbReference type="PROSITE" id="PS51559"/>
    </source>
</evidence>
<keyword evidence="2 7" id="KW-0808">Transferase</keyword>
<feature type="region of interest" description="Disordered" evidence="5">
    <location>
        <begin position="21"/>
        <end position="56"/>
    </location>
</feature>
<protein>
    <submittedName>
        <fullName evidence="7">Protein arginine N-methyltransferase 2</fullName>
    </submittedName>
</protein>
<feature type="domain" description="RMT2" evidence="6">
    <location>
        <begin position="152"/>
        <end position="392"/>
    </location>
</feature>
<keyword evidence="1 7" id="KW-0489">Methyltransferase</keyword>
<evidence type="ECO:0000256" key="3">
    <source>
        <dbReference type="ARBA" id="ARBA00022691"/>
    </source>
</evidence>
<dbReference type="OrthoDB" id="19014at2759"/>